<evidence type="ECO:0000256" key="2">
    <source>
        <dbReference type="SAM" id="Phobius"/>
    </source>
</evidence>
<dbReference type="EMBL" id="AHHD01000287">
    <property type="protein sequence ID" value="EKG15984.1"/>
    <property type="molecule type" value="Genomic_DNA"/>
</dbReference>
<dbReference type="Proteomes" id="UP000007129">
    <property type="component" value="Unassembled WGS sequence"/>
</dbReference>
<dbReference type="InParanoid" id="K2S0H2"/>
<accession>K2S0H2</accession>
<feature type="compositionally biased region" description="Basic and acidic residues" evidence="1">
    <location>
        <begin position="47"/>
        <end position="76"/>
    </location>
</feature>
<dbReference type="HOGENOM" id="CLU_756655_0_0_1"/>
<feature type="transmembrane region" description="Helical" evidence="2">
    <location>
        <begin position="309"/>
        <end position="329"/>
    </location>
</feature>
<dbReference type="VEuPathDB" id="FungiDB:MPH_06805"/>
<organism evidence="3 4">
    <name type="scientific">Macrophomina phaseolina (strain MS6)</name>
    <name type="common">Charcoal rot fungus</name>
    <dbReference type="NCBI Taxonomy" id="1126212"/>
    <lineage>
        <taxon>Eukaryota</taxon>
        <taxon>Fungi</taxon>
        <taxon>Dikarya</taxon>
        <taxon>Ascomycota</taxon>
        <taxon>Pezizomycotina</taxon>
        <taxon>Dothideomycetes</taxon>
        <taxon>Dothideomycetes incertae sedis</taxon>
        <taxon>Botryosphaeriales</taxon>
        <taxon>Botryosphaeriaceae</taxon>
        <taxon>Macrophomina</taxon>
    </lineage>
</organism>
<gene>
    <name evidence="3" type="ORF">MPH_06805</name>
</gene>
<feature type="transmembrane region" description="Helical" evidence="2">
    <location>
        <begin position="88"/>
        <end position="108"/>
    </location>
</feature>
<feature type="region of interest" description="Disordered" evidence="1">
    <location>
        <begin position="44"/>
        <end position="82"/>
    </location>
</feature>
<feature type="transmembrane region" description="Helical" evidence="2">
    <location>
        <begin position="6"/>
        <end position="31"/>
    </location>
</feature>
<dbReference type="AlphaFoldDB" id="K2S0H2"/>
<sequence>MNGGIIAASVIGCIFSLALSILWVYAIILAIRYMKKKLKESNAVAAKETESRTTDDLEHQAGHDGSADPAERENGRVKTVRRSGRVQALPAPTLSSITLVILLSGMVAAEEPHDSHPTQDHSEYDDAPGPICIVSLIAIYLFMAFLGGLYCRRRGSSIADLLAGSPMIRPILLFSAPVIVEDASGMHMPLELASPSVRFPFLLGFRTTDAFAEAHKREQHACRGGLSKVATLVHRGDQELTDPNLRQSRQFVRRNPAIKLSRAVLSSTLLSIYVLLFASPAKAKSSASHDYVLSRHFNLSDEHEEDIKWVILICGPILAFVSLACFLTFASCTMRLRERVNILEQQQGDRAMLDPLPARPAVTPNH</sequence>
<keyword evidence="2" id="KW-0812">Transmembrane</keyword>
<proteinExistence type="predicted"/>
<keyword evidence="2" id="KW-0472">Membrane</keyword>
<feature type="transmembrane region" description="Helical" evidence="2">
    <location>
        <begin position="263"/>
        <end position="281"/>
    </location>
</feature>
<evidence type="ECO:0000313" key="3">
    <source>
        <dbReference type="EMBL" id="EKG15984.1"/>
    </source>
</evidence>
<evidence type="ECO:0000256" key="1">
    <source>
        <dbReference type="SAM" id="MobiDB-lite"/>
    </source>
</evidence>
<evidence type="ECO:0000313" key="4">
    <source>
        <dbReference type="Proteomes" id="UP000007129"/>
    </source>
</evidence>
<keyword evidence="2" id="KW-1133">Transmembrane helix</keyword>
<protein>
    <submittedName>
        <fullName evidence="3">Uncharacterized protein</fullName>
    </submittedName>
</protein>
<reference evidence="3 4" key="1">
    <citation type="journal article" date="2012" name="BMC Genomics">
        <title>Tools to kill: Genome of one of the most destructive plant pathogenic fungi Macrophomina phaseolina.</title>
        <authorList>
            <person name="Islam M.S."/>
            <person name="Haque M.S."/>
            <person name="Islam M.M."/>
            <person name="Emdad E.M."/>
            <person name="Halim A."/>
            <person name="Hossen Q.M.M."/>
            <person name="Hossain M.Z."/>
            <person name="Ahmed B."/>
            <person name="Rahim S."/>
            <person name="Rahman M.S."/>
            <person name="Alam M.M."/>
            <person name="Hou S."/>
            <person name="Wan X."/>
            <person name="Saito J.A."/>
            <person name="Alam M."/>
        </authorList>
    </citation>
    <scope>NUCLEOTIDE SEQUENCE [LARGE SCALE GENOMIC DNA]</scope>
    <source>
        <strain evidence="3 4">MS6</strain>
    </source>
</reference>
<feature type="transmembrane region" description="Helical" evidence="2">
    <location>
        <begin position="128"/>
        <end position="151"/>
    </location>
</feature>
<comment type="caution">
    <text evidence="3">The sequence shown here is derived from an EMBL/GenBank/DDBJ whole genome shotgun (WGS) entry which is preliminary data.</text>
</comment>
<name>K2S0H2_MACPH</name>